<reference evidence="2" key="1">
    <citation type="submission" date="2016-06" db="EMBL/GenBank/DDBJ databases">
        <authorList>
            <person name="Varghese N."/>
            <person name="Submissions Spin"/>
        </authorList>
    </citation>
    <scope>NUCLEOTIDE SEQUENCE [LARGE SCALE GENOMIC DNA]</scope>
    <source>
        <strain evidence="2">DSM 43903</strain>
    </source>
</reference>
<dbReference type="STRING" id="47855.GA0070606_5407"/>
<sequence length="103" mass="11595">MAREMSYQMTRTIEALDALTASYRERLVAGEGLFPRETEEQERARLANNRAAREHNARVYAERERVAREKQAAENAAEVAAVRKRLCDSCFCELPASGVCGNC</sequence>
<accession>A0A1C6VW63</accession>
<dbReference type="EMBL" id="FMHZ01000002">
    <property type="protein sequence ID" value="SCL70462.1"/>
    <property type="molecule type" value="Genomic_DNA"/>
</dbReference>
<organism evidence="1 2">
    <name type="scientific">Micromonospora citrea</name>
    <dbReference type="NCBI Taxonomy" id="47855"/>
    <lineage>
        <taxon>Bacteria</taxon>
        <taxon>Bacillati</taxon>
        <taxon>Actinomycetota</taxon>
        <taxon>Actinomycetes</taxon>
        <taxon>Micromonosporales</taxon>
        <taxon>Micromonosporaceae</taxon>
        <taxon>Micromonospora</taxon>
    </lineage>
</organism>
<proteinExistence type="predicted"/>
<dbReference type="AlphaFoldDB" id="A0A1C6VW63"/>
<protein>
    <submittedName>
        <fullName evidence="1">Uncharacterized protein</fullName>
    </submittedName>
</protein>
<dbReference type="RefSeq" id="WP_091105701.1">
    <property type="nucleotide sequence ID" value="NZ_FMHZ01000002.1"/>
</dbReference>
<dbReference type="Proteomes" id="UP000199001">
    <property type="component" value="Unassembled WGS sequence"/>
</dbReference>
<gene>
    <name evidence="1" type="ORF">GA0070606_5407</name>
</gene>
<keyword evidence="2" id="KW-1185">Reference proteome</keyword>
<name>A0A1C6VW63_9ACTN</name>
<evidence type="ECO:0000313" key="1">
    <source>
        <dbReference type="EMBL" id="SCL70462.1"/>
    </source>
</evidence>
<evidence type="ECO:0000313" key="2">
    <source>
        <dbReference type="Proteomes" id="UP000199001"/>
    </source>
</evidence>